<evidence type="ECO:0000256" key="5">
    <source>
        <dbReference type="ARBA" id="ARBA00023298"/>
    </source>
</evidence>
<dbReference type="GO" id="GO:0006887">
    <property type="term" value="P:exocytosis"/>
    <property type="evidence" value="ECO:0007669"/>
    <property type="project" value="UniProtKB-KW"/>
</dbReference>
<dbReference type="InterPro" id="IPR002110">
    <property type="entry name" value="Ankyrin_rpt"/>
</dbReference>
<feature type="repeat" description="ANK" evidence="6">
    <location>
        <begin position="155"/>
        <end position="178"/>
    </location>
</feature>
<dbReference type="GO" id="GO:0044218">
    <property type="term" value="C:other organism cell membrane"/>
    <property type="evidence" value="ECO:0007669"/>
    <property type="project" value="UniProtKB-KW"/>
</dbReference>
<protein>
    <submittedName>
        <fullName evidence="7">Uncharacterized protein</fullName>
    </submittedName>
</protein>
<evidence type="ECO:0000313" key="8">
    <source>
        <dbReference type="Proteomes" id="UP000192247"/>
    </source>
</evidence>
<gene>
    <name evidence="7" type="ORF">BIW11_01722</name>
</gene>
<sequence length="443" mass="49012">MYRGKNVGLIWGDSCIVGNQVEASGASGSLGIASRKGPSVYRFAGLYLRGGLCRVTAVRWPRPPLATKHRNLPKLPRDNVAPSVGLSLGPPGILECPSLGDHSPELTSEVARFLRQVPAVQARIEEIHEAVVAGRLDLVRRLVEHKKFAYSRDPQGATPLHKAVLHQQLEVISFFLQHYPSALHARDHQGRTPLHYAAVLEDDSEIYDVLLDQGADENATDVYGHTPTYYLESDELTLDQLREGVRRSARYREGTLHKASRVKHRDSLATNRSFSAKRAGNRSQVREMIRQGNLEVLEELVLHGHGDKLLGESSLDPIVQEFLDTVPGYMEQISDVHRAVVRGRLREVQTLISHKSLSLARDAMGLTPLHKAALFGHYDIAEHLAVNFPASMAAKDLDGRTALHLAAGLRDGQRIYDMLIFAGAPTNMSDSVGKRTLRIDMTL</sequence>
<keyword evidence="3" id="KW-1052">Target cell membrane</keyword>
<dbReference type="GO" id="GO:0044231">
    <property type="term" value="C:host cell presynaptic membrane"/>
    <property type="evidence" value="ECO:0007669"/>
    <property type="project" value="UniProtKB-KW"/>
</dbReference>
<dbReference type="STRING" id="418985.A0A1V9X9Z3"/>
<comment type="subcellular location">
    <subcellularLocation>
        <location evidence="1">Target cell membrane</location>
    </subcellularLocation>
</comment>
<evidence type="ECO:0000256" key="3">
    <source>
        <dbReference type="ARBA" id="ARBA00022537"/>
    </source>
</evidence>
<keyword evidence="8" id="KW-1185">Reference proteome</keyword>
<dbReference type="Gene3D" id="1.25.40.20">
    <property type="entry name" value="Ankyrin repeat-containing domain"/>
    <property type="match status" value="2"/>
</dbReference>
<keyword evidence="6" id="KW-0040">ANK repeat</keyword>
<dbReference type="Pfam" id="PF12796">
    <property type="entry name" value="Ank_2"/>
    <property type="match status" value="2"/>
</dbReference>
<keyword evidence="4" id="KW-0528">Neurotoxin</keyword>
<evidence type="ECO:0000313" key="7">
    <source>
        <dbReference type="EMBL" id="OQR70221.1"/>
    </source>
</evidence>
<dbReference type="Proteomes" id="UP000192247">
    <property type="component" value="Unassembled WGS sequence"/>
</dbReference>
<feature type="repeat" description="ANK" evidence="6">
    <location>
        <begin position="398"/>
        <end position="431"/>
    </location>
</feature>
<keyword evidence="2" id="KW-0268">Exocytosis</keyword>
<dbReference type="InParanoid" id="A0A1V9X9Z3"/>
<name>A0A1V9X9Z3_9ACAR</name>
<dbReference type="EMBL" id="MNPL01018239">
    <property type="protein sequence ID" value="OQR70221.1"/>
    <property type="molecule type" value="Genomic_DNA"/>
</dbReference>
<dbReference type="OrthoDB" id="432281at2759"/>
<dbReference type="PROSITE" id="PS50088">
    <property type="entry name" value="ANK_REPEAT"/>
    <property type="match status" value="3"/>
</dbReference>
<proteinExistence type="predicted"/>
<keyword evidence="4" id="KW-0800">Toxin</keyword>
<dbReference type="PROSITE" id="PS50297">
    <property type="entry name" value="ANK_REP_REGION"/>
    <property type="match status" value="3"/>
</dbReference>
<evidence type="ECO:0000256" key="2">
    <source>
        <dbReference type="ARBA" id="ARBA00022483"/>
    </source>
</evidence>
<evidence type="ECO:0000256" key="1">
    <source>
        <dbReference type="ARBA" id="ARBA00004175"/>
    </source>
</evidence>
<dbReference type="SUPFAM" id="SSF48403">
    <property type="entry name" value="Ankyrin repeat"/>
    <property type="match status" value="1"/>
</dbReference>
<keyword evidence="4" id="KW-0638">Presynaptic neurotoxin</keyword>
<dbReference type="PRINTS" id="PR01415">
    <property type="entry name" value="ANKYRIN"/>
</dbReference>
<keyword evidence="5" id="KW-0472">Membrane</keyword>
<dbReference type="PANTHER" id="PTHR24172">
    <property type="entry name" value="ANK_REP_REGION DOMAIN-CONTAINING PROTEIN"/>
    <property type="match status" value="1"/>
</dbReference>
<dbReference type="AlphaFoldDB" id="A0A1V9X9Z3"/>
<evidence type="ECO:0000256" key="4">
    <source>
        <dbReference type="ARBA" id="ARBA00023028"/>
    </source>
</evidence>
<reference evidence="7 8" key="1">
    <citation type="journal article" date="2017" name="Gigascience">
        <title>Draft genome of the honey bee ectoparasitic mite, Tropilaelaps mercedesae, is shaped by the parasitic life history.</title>
        <authorList>
            <person name="Dong X."/>
            <person name="Armstrong S.D."/>
            <person name="Xia D."/>
            <person name="Makepeace B.L."/>
            <person name="Darby A.C."/>
            <person name="Kadowaki T."/>
        </authorList>
    </citation>
    <scope>NUCLEOTIDE SEQUENCE [LARGE SCALE GENOMIC DNA]</scope>
    <source>
        <strain evidence="7">Wuxi-XJTLU</strain>
    </source>
</reference>
<comment type="caution">
    <text evidence="7">The sequence shown here is derived from an EMBL/GenBank/DDBJ whole genome shotgun (WGS) entry which is preliminary data.</text>
</comment>
<evidence type="ECO:0000256" key="6">
    <source>
        <dbReference type="PROSITE-ProRule" id="PRU00023"/>
    </source>
</evidence>
<accession>A0A1V9X9Z3</accession>
<dbReference type="PANTHER" id="PTHR24172:SF4">
    <property type="entry name" value="ANK_REP_REGION DOMAIN-CONTAINING PROTEIN"/>
    <property type="match status" value="1"/>
</dbReference>
<keyword evidence="5" id="KW-1053">Target membrane</keyword>
<organism evidence="7 8">
    <name type="scientific">Tropilaelaps mercedesae</name>
    <dbReference type="NCBI Taxonomy" id="418985"/>
    <lineage>
        <taxon>Eukaryota</taxon>
        <taxon>Metazoa</taxon>
        <taxon>Ecdysozoa</taxon>
        <taxon>Arthropoda</taxon>
        <taxon>Chelicerata</taxon>
        <taxon>Arachnida</taxon>
        <taxon>Acari</taxon>
        <taxon>Parasitiformes</taxon>
        <taxon>Mesostigmata</taxon>
        <taxon>Gamasina</taxon>
        <taxon>Dermanyssoidea</taxon>
        <taxon>Laelapidae</taxon>
        <taxon>Tropilaelaps</taxon>
    </lineage>
</organism>
<dbReference type="InterPro" id="IPR036770">
    <property type="entry name" value="Ankyrin_rpt-contain_sf"/>
</dbReference>
<dbReference type="SMART" id="SM00248">
    <property type="entry name" value="ANK"/>
    <property type="match status" value="7"/>
</dbReference>
<feature type="repeat" description="ANK" evidence="6">
    <location>
        <begin position="189"/>
        <end position="222"/>
    </location>
</feature>